<evidence type="ECO:0000313" key="4">
    <source>
        <dbReference type="EMBL" id="OTF69295.1"/>
    </source>
</evidence>
<accession>A0A1Y3AQ45</accession>
<reference evidence="4 5" key="1">
    <citation type="submission" date="2017-03" db="EMBL/GenBank/DDBJ databases">
        <title>Genome Survey of Euroglyphus maynei.</title>
        <authorList>
            <person name="Arlian L.G."/>
            <person name="Morgan M.S."/>
            <person name="Rider S.D."/>
        </authorList>
    </citation>
    <scope>NUCLEOTIDE SEQUENCE [LARGE SCALE GENOMIC DNA]</scope>
    <source>
        <strain evidence="4">Arlian Lab</strain>
        <tissue evidence="4">Whole body</tissue>
    </source>
</reference>
<dbReference type="Gene3D" id="3.40.605.10">
    <property type="entry name" value="Aldehyde Dehydrogenase, Chain A, domain 1"/>
    <property type="match status" value="1"/>
</dbReference>
<evidence type="ECO:0000259" key="3">
    <source>
        <dbReference type="Pfam" id="PF00171"/>
    </source>
</evidence>
<organism evidence="4 5">
    <name type="scientific">Euroglyphus maynei</name>
    <name type="common">Mayne's house dust mite</name>
    <dbReference type="NCBI Taxonomy" id="6958"/>
    <lineage>
        <taxon>Eukaryota</taxon>
        <taxon>Metazoa</taxon>
        <taxon>Ecdysozoa</taxon>
        <taxon>Arthropoda</taxon>
        <taxon>Chelicerata</taxon>
        <taxon>Arachnida</taxon>
        <taxon>Acari</taxon>
        <taxon>Acariformes</taxon>
        <taxon>Sarcoptiformes</taxon>
        <taxon>Astigmata</taxon>
        <taxon>Psoroptidia</taxon>
        <taxon>Analgoidea</taxon>
        <taxon>Pyroglyphidae</taxon>
        <taxon>Pyroglyphinae</taxon>
        <taxon>Euroglyphus</taxon>
    </lineage>
</organism>
<comment type="similarity">
    <text evidence="1">Belongs to the aldehyde dehydrogenase family.</text>
</comment>
<dbReference type="Gene3D" id="3.40.309.10">
    <property type="entry name" value="Aldehyde Dehydrogenase, Chain A, domain 2"/>
    <property type="match status" value="1"/>
</dbReference>
<name>A0A1Y3AQ45_EURMA</name>
<keyword evidence="5" id="KW-1185">Reference proteome</keyword>
<comment type="caution">
    <text evidence="4">The sequence shown here is derived from an EMBL/GenBank/DDBJ whole genome shotgun (WGS) entry which is preliminary data.</text>
</comment>
<feature type="non-terminal residue" evidence="4">
    <location>
        <position position="350"/>
    </location>
</feature>
<dbReference type="EMBL" id="MUJZ01071274">
    <property type="protein sequence ID" value="OTF69295.1"/>
    <property type="molecule type" value="Genomic_DNA"/>
</dbReference>
<sequence>MTNIFDSTYVKYEPFGVVLIISPWNYPLTLSIRPLIGAIVAGNCAILKPSEWSSNTGRILSELLPKYLDQECYRVVIGDVNVSRSLLENRFDLIFFTGSTSVGQIVYRAATKFLTPCVMELSGKNPVYLDNNVDDFNESVKRIIWAKCVNKGQTCIAPDYLICTKKVQDRFVKLVPGILLEFYGTDASQSPFYGRIINRKNFEHLQTLLESTKEKIVIGGHIDAQTSFIPLTIMANVTFSDPIMQKEIFGPILPIVTVESLDEALALIRQNEKPLTINVFTNNHYVFERFENETSSGSIVRNDLFFNLLVNQLPFGGVGNSGFCNYYGPYSFRTFSHAKSVLIKRHNFIT</sequence>
<dbReference type="PANTHER" id="PTHR43570">
    <property type="entry name" value="ALDEHYDE DEHYDROGENASE"/>
    <property type="match status" value="1"/>
</dbReference>
<dbReference type="PANTHER" id="PTHR43570:SF16">
    <property type="entry name" value="ALDEHYDE DEHYDROGENASE TYPE III, ISOFORM Q"/>
    <property type="match status" value="1"/>
</dbReference>
<dbReference type="GO" id="GO:0006081">
    <property type="term" value="P:aldehyde metabolic process"/>
    <property type="evidence" value="ECO:0007669"/>
    <property type="project" value="InterPro"/>
</dbReference>
<dbReference type="Pfam" id="PF00171">
    <property type="entry name" value="Aldedh"/>
    <property type="match status" value="1"/>
</dbReference>
<dbReference type="InterPro" id="IPR016163">
    <property type="entry name" value="Ald_DH_C"/>
</dbReference>
<gene>
    <name evidence="4" type="ORF">BLA29_005953</name>
</gene>
<dbReference type="FunFam" id="3.40.309.10:FF:000003">
    <property type="entry name" value="Aldehyde dehydrogenase"/>
    <property type="match status" value="1"/>
</dbReference>
<evidence type="ECO:0000313" key="5">
    <source>
        <dbReference type="Proteomes" id="UP000194236"/>
    </source>
</evidence>
<evidence type="ECO:0000256" key="2">
    <source>
        <dbReference type="ARBA" id="ARBA00023002"/>
    </source>
</evidence>
<feature type="domain" description="Aldehyde dehydrogenase" evidence="3">
    <location>
        <begin position="8"/>
        <end position="341"/>
    </location>
</feature>
<dbReference type="InterPro" id="IPR016161">
    <property type="entry name" value="Ald_DH/histidinol_DH"/>
</dbReference>
<dbReference type="Proteomes" id="UP000194236">
    <property type="component" value="Unassembled WGS sequence"/>
</dbReference>
<protein>
    <recommendedName>
        <fullName evidence="3">Aldehyde dehydrogenase domain-containing protein</fullName>
    </recommendedName>
</protein>
<dbReference type="SUPFAM" id="SSF53720">
    <property type="entry name" value="ALDH-like"/>
    <property type="match status" value="1"/>
</dbReference>
<dbReference type="AlphaFoldDB" id="A0A1Y3AQ45"/>
<evidence type="ECO:0000256" key="1">
    <source>
        <dbReference type="ARBA" id="ARBA00009986"/>
    </source>
</evidence>
<dbReference type="InterPro" id="IPR015590">
    <property type="entry name" value="Aldehyde_DH_dom"/>
</dbReference>
<dbReference type="InterPro" id="IPR016162">
    <property type="entry name" value="Ald_DH_N"/>
</dbReference>
<dbReference type="OrthoDB" id="440325at2759"/>
<keyword evidence="2" id="KW-0560">Oxidoreductase</keyword>
<dbReference type="GO" id="GO:0004029">
    <property type="term" value="F:aldehyde dehydrogenase (NAD+) activity"/>
    <property type="evidence" value="ECO:0007669"/>
    <property type="project" value="TreeGrafter"/>
</dbReference>
<dbReference type="InterPro" id="IPR012394">
    <property type="entry name" value="Aldehyde_DH_NAD(P)"/>
</dbReference>
<proteinExistence type="inferred from homology"/>
<dbReference type="GO" id="GO:0005737">
    <property type="term" value="C:cytoplasm"/>
    <property type="evidence" value="ECO:0007669"/>
    <property type="project" value="TreeGrafter"/>
</dbReference>